<dbReference type="PANTHER" id="PTHR11125:SF7">
    <property type="entry name" value="TRANSCRIPTION ELONGATION FACTOR SPT5"/>
    <property type="match status" value="1"/>
</dbReference>
<sequence>MAHRKCVIRMRPGNFAFGEANKQILPRDYVSPIRASCELQLVPKAENMSDSEDSNFSEEEDRESSSNGEEAEVEEERRSAAGSEEEEPEEEEEEKEDDGRPPKKPRHGGFILDEAGVDDEYEDEDQWEDGAEDILEKASNIDNVVLDKDRSGAHRLQNLWRDQREEELGEYYKKKYAKSSVGETVCGGSDELSDDITQQQLLPGVKDPNLWTVKCKIGEERATAIALMRKFIAYQFTDTPLQIKSVVASEHVKGYIYVEAYKQTHVKQAIEGVGNLRLGYWNQQMVPIKEMTDVLKVVKEVANLKPT</sequence>
<accession>L5LZP6</accession>
<dbReference type="InterPro" id="IPR005100">
    <property type="entry name" value="NGN-domain"/>
</dbReference>
<proteinExistence type="predicted"/>
<keyword evidence="4" id="KW-0251">Elongation factor</keyword>
<dbReference type="EMBL" id="KB106108">
    <property type="protein sequence ID" value="ELK31566.1"/>
    <property type="molecule type" value="Genomic_DNA"/>
</dbReference>
<feature type="domain" description="NusG-like N-terminal" evidence="3">
    <location>
        <begin position="207"/>
        <end position="298"/>
    </location>
</feature>
<dbReference type="InterPro" id="IPR006645">
    <property type="entry name" value="NGN-like_dom"/>
</dbReference>
<dbReference type="AlphaFoldDB" id="L5LZP6"/>
<dbReference type="InterPro" id="IPR039659">
    <property type="entry name" value="SPT5"/>
</dbReference>
<feature type="compositionally biased region" description="Acidic residues" evidence="2">
    <location>
        <begin position="115"/>
        <end position="126"/>
    </location>
</feature>
<dbReference type="GO" id="GO:0006357">
    <property type="term" value="P:regulation of transcription by RNA polymerase II"/>
    <property type="evidence" value="ECO:0007669"/>
    <property type="project" value="InterPro"/>
</dbReference>
<dbReference type="GO" id="GO:0003729">
    <property type="term" value="F:mRNA binding"/>
    <property type="evidence" value="ECO:0007669"/>
    <property type="project" value="TreeGrafter"/>
</dbReference>
<evidence type="ECO:0000256" key="1">
    <source>
        <dbReference type="ARBA" id="ARBA00023163"/>
    </source>
</evidence>
<dbReference type="SMART" id="SM00738">
    <property type="entry name" value="NGN"/>
    <property type="match status" value="1"/>
</dbReference>
<dbReference type="Gene3D" id="3.30.70.940">
    <property type="entry name" value="NusG, N-terminal domain"/>
    <property type="match status" value="1"/>
</dbReference>
<evidence type="ECO:0000259" key="3">
    <source>
        <dbReference type="SMART" id="SM00738"/>
    </source>
</evidence>
<dbReference type="GO" id="GO:0006368">
    <property type="term" value="P:transcription elongation by RNA polymerase II"/>
    <property type="evidence" value="ECO:0007669"/>
    <property type="project" value="TreeGrafter"/>
</dbReference>
<dbReference type="InterPro" id="IPR036735">
    <property type="entry name" value="NGN_dom_sf"/>
</dbReference>
<dbReference type="CDD" id="cd09888">
    <property type="entry name" value="NGN_Euk"/>
    <property type="match status" value="1"/>
</dbReference>
<keyword evidence="5" id="KW-1185">Reference proteome</keyword>
<dbReference type="InterPro" id="IPR039385">
    <property type="entry name" value="NGN_Euk"/>
</dbReference>
<feature type="compositionally biased region" description="Acidic residues" evidence="2">
    <location>
        <begin position="49"/>
        <end position="62"/>
    </location>
</feature>
<dbReference type="GO" id="GO:0032784">
    <property type="term" value="P:regulation of DNA-templated transcription elongation"/>
    <property type="evidence" value="ECO:0007669"/>
    <property type="project" value="InterPro"/>
</dbReference>
<evidence type="ECO:0000313" key="5">
    <source>
        <dbReference type="Proteomes" id="UP000010556"/>
    </source>
</evidence>
<dbReference type="Proteomes" id="UP000010556">
    <property type="component" value="Unassembled WGS sequence"/>
</dbReference>
<feature type="compositionally biased region" description="Acidic residues" evidence="2">
    <location>
        <begin position="83"/>
        <end position="96"/>
    </location>
</feature>
<organism evidence="4 5">
    <name type="scientific">Myotis davidii</name>
    <name type="common">David's myotis</name>
    <dbReference type="NCBI Taxonomy" id="225400"/>
    <lineage>
        <taxon>Eukaryota</taxon>
        <taxon>Metazoa</taxon>
        <taxon>Chordata</taxon>
        <taxon>Craniata</taxon>
        <taxon>Vertebrata</taxon>
        <taxon>Euteleostomi</taxon>
        <taxon>Mammalia</taxon>
        <taxon>Eutheria</taxon>
        <taxon>Laurasiatheria</taxon>
        <taxon>Chiroptera</taxon>
        <taxon>Yangochiroptera</taxon>
        <taxon>Vespertilionidae</taxon>
        <taxon>Myotis</taxon>
    </lineage>
</organism>
<evidence type="ECO:0000256" key="2">
    <source>
        <dbReference type="SAM" id="MobiDB-lite"/>
    </source>
</evidence>
<dbReference type="FunFam" id="3.30.70.940:FF:000003">
    <property type="entry name" value="Transcription elongation factor SPT5"/>
    <property type="match status" value="1"/>
</dbReference>
<dbReference type="Pfam" id="PF03439">
    <property type="entry name" value="Spt5-NGN"/>
    <property type="match status" value="1"/>
</dbReference>
<dbReference type="PANTHER" id="PTHR11125">
    <property type="entry name" value="SUPPRESSOR OF TY 5"/>
    <property type="match status" value="1"/>
</dbReference>
<evidence type="ECO:0000313" key="4">
    <source>
        <dbReference type="EMBL" id="ELK31566.1"/>
    </source>
</evidence>
<keyword evidence="4" id="KW-0648">Protein biosynthesis</keyword>
<dbReference type="Pfam" id="PF11942">
    <property type="entry name" value="Spt5_N"/>
    <property type="match status" value="1"/>
</dbReference>
<protein>
    <submittedName>
        <fullName evidence="4">Transcription elongation factor SPT5</fullName>
    </submittedName>
</protein>
<gene>
    <name evidence="4" type="ORF">MDA_GLEAN10011921</name>
</gene>
<dbReference type="InterPro" id="IPR022581">
    <property type="entry name" value="Spt5_N"/>
</dbReference>
<name>L5LZP6_MYODS</name>
<reference evidence="5" key="1">
    <citation type="journal article" date="2013" name="Science">
        <title>Comparative analysis of bat genomes provides insight into the evolution of flight and immunity.</title>
        <authorList>
            <person name="Zhang G."/>
            <person name="Cowled C."/>
            <person name="Shi Z."/>
            <person name="Huang Z."/>
            <person name="Bishop-Lilly K.A."/>
            <person name="Fang X."/>
            <person name="Wynne J.W."/>
            <person name="Xiong Z."/>
            <person name="Baker M.L."/>
            <person name="Zhao W."/>
            <person name="Tachedjian M."/>
            <person name="Zhu Y."/>
            <person name="Zhou P."/>
            <person name="Jiang X."/>
            <person name="Ng J."/>
            <person name="Yang L."/>
            <person name="Wu L."/>
            <person name="Xiao J."/>
            <person name="Feng Y."/>
            <person name="Chen Y."/>
            <person name="Sun X."/>
            <person name="Zhang Y."/>
            <person name="Marsh G.A."/>
            <person name="Crameri G."/>
            <person name="Broder C.C."/>
            <person name="Frey K.G."/>
            <person name="Wang L.F."/>
            <person name="Wang J."/>
        </authorList>
    </citation>
    <scope>NUCLEOTIDE SEQUENCE [LARGE SCALE GENOMIC DNA]</scope>
</reference>
<keyword evidence="1" id="KW-0804">Transcription</keyword>
<dbReference type="GO" id="GO:0032044">
    <property type="term" value="C:DSIF complex"/>
    <property type="evidence" value="ECO:0007669"/>
    <property type="project" value="TreeGrafter"/>
</dbReference>
<dbReference type="GO" id="GO:0003746">
    <property type="term" value="F:translation elongation factor activity"/>
    <property type="evidence" value="ECO:0007669"/>
    <property type="project" value="UniProtKB-KW"/>
</dbReference>
<feature type="region of interest" description="Disordered" evidence="2">
    <location>
        <begin position="44"/>
        <end position="126"/>
    </location>
</feature>